<keyword evidence="1" id="KW-0472">Membrane</keyword>
<reference evidence="2" key="1">
    <citation type="submission" date="2024-07" db="EMBL/GenBank/DDBJ databases">
        <authorList>
            <person name="Pedron J."/>
        </authorList>
    </citation>
    <scope>NUCLEOTIDE SEQUENCE</scope>
    <source>
        <strain evidence="2">A642-S2-A17</strain>
    </source>
</reference>
<proteinExistence type="predicted"/>
<protein>
    <recommendedName>
        <fullName evidence="3">DUF4760 domain-containing protein</fullName>
    </recommendedName>
</protein>
<keyword evidence="1" id="KW-0812">Transmembrane</keyword>
<organism evidence="2">
    <name type="scientific">Dickeya oryzae</name>
    <dbReference type="NCBI Taxonomy" id="1240404"/>
    <lineage>
        <taxon>Bacteria</taxon>
        <taxon>Pseudomonadati</taxon>
        <taxon>Pseudomonadota</taxon>
        <taxon>Gammaproteobacteria</taxon>
        <taxon>Enterobacterales</taxon>
        <taxon>Pectobacteriaceae</taxon>
        <taxon>Dickeya</taxon>
    </lineage>
</organism>
<keyword evidence="1" id="KW-1133">Transmembrane helix</keyword>
<feature type="transmembrane region" description="Helical" evidence="1">
    <location>
        <begin position="7"/>
        <end position="28"/>
    </location>
</feature>
<evidence type="ECO:0000256" key="1">
    <source>
        <dbReference type="SAM" id="Phobius"/>
    </source>
</evidence>
<evidence type="ECO:0000313" key="2">
    <source>
        <dbReference type="EMBL" id="XDL16471.1"/>
    </source>
</evidence>
<dbReference type="EMBL" id="CP162411">
    <property type="protein sequence ID" value="XDL16471.1"/>
    <property type="molecule type" value="Genomic_DNA"/>
</dbReference>
<dbReference type="RefSeq" id="WP_226102647.1">
    <property type="nucleotide sequence ID" value="NZ_CP162411.1"/>
</dbReference>
<feature type="transmembrane region" description="Helical" evidence="1">
    <location>
        <begin position="34"/>
        <end position="59"/>
    </location>
</feature>
<evidence type="ECO:0008006" key="3">
    <source>
        <dbReference type="Google" id="ProtNLM"/>
    </source>
</evidence>
<dbReference type="AlphaFoldDB" id="A0AB39IN82"/>
<accession>A0AB39IN82</accession>
<sequence length="202" mass="22572">MDYFDKFVFSIKTTICITPMVGGIYSAIDNFIYHNYWGALSALLLGIGLCYGIIVSFAWGKIRMNLSSTFFSVCAFLGLIGILSSHKALDSRYQQIRHDLSLAFMNSVYSCNGKDEIMLKGTKDCTTGVVLDITDLSYQLSKAIHLDPISSLIDGVYSASEDEKIDKCLIDYVAARKQCPAAFIMLEKKFPELIETKHTELK</sequence>
<feature type="transmembrane region" description="Helical" evidence="1">
    <location>
        <begin position="66"/>
        <end position="84"/>
    </location>
</feature>
<name>A0AB39IN82_9GAMM</name>
<gene>
    <name evidence="2" type="ORF">LF923_0009640</name>
</gene>